<dbReference type="Proteomes" id="UP000242861">
    <property type="component" value="Unassembled WGS sequence"/>
</dbReference>
<comment type="caution">
    <text evidence="1">The sequence shown here is derived from an EMBL/GenBank/DDBJ whole genome shotgun (WGS) entry which is preliminary data.</text>
</comment>
<name>A0A2I0CTA9_9PSED</name>
<dbReference type="EMBL" id="PIYS01000003">
    <property type="protein sequence ID" value="PKF72599.1"/>
    <property type="molecule type" value="Genomic_DNA"/>
</dbReference>
<evidence type="ECO:0000313" key="1">
    <source>
        <dbReference type="EMBL" id="PKF72599.1"/>
    </source>
</evidence>
<evidence type="ECO:0008006" key="3">
    <source>
        <dbReference type="Google" id="ProtNLM"/>
    </source>
</evidence>
<gene>
    <name evidence="1" type="ORF">CW360_02445</name>
</gene>
<proteinExistence type="predicted"/>
<organism evidence="1 2">
    <name type="scientific">Pseudomonas fluvialis</name>
    <dbReference type="NCBI Taxonomy" id="1793966"/>
    <lineage>
        <taxon>Bacteria</taxon>
        <taxon>Pseudomonadati</taxon>
        <taxon>Pseudomonadota</taxon>
        <taxon>Gammaproteobacteria</taxon>
        <taxon>Pseudomonadales</taxon>
        <taxon>Pseudomonadaceae</taxon>
        <taxon>Pseudomonas</taxon>
    </lineage>
</organism>
<accession>A0A2I0CTA9</accession>
<evidence type="ECO:0000313" key="2">
    <source>
        <dbReference type="Proteomes" id="UP000242861"/>
    </source>
</evidence>
<dbReference type="AlphaFoldDB" id="A0A2I0CTA9"/>
<reference evidence="2" key="1">
    <citation type="submission" date="2017-12" db="EMBL/GenBank/DDBJ databases">
        <authorList>
            <person name="Yu X.-Y."/>
        </authorList>
    </citation>
    <scope>NUCLEOTIDE SEQUENCE [LARGE SCALE GENOMIC DNA]</scope>
    <source>
        <strain evidence="2">ZYSR67-Z</strain>
    </source>
</reference>
<sequence>MTAPVTIATSNNPKRLTKLWQLKDGQPVKQHAGEMIAGHVNAVDLPTPAELAEALEQLECNQALIFGLPPVSSAPVVTQAQLPTAAPGTIARTKETFRWHAGPGWLLLDGDPLPGDEPLARDQWLALLYKVAPALADAPCVWGVSSSSCIYNSETGEQITGIRGQRLYVLVADARDIPRAGKALFERLWLAGHGRYVVSKSGQTLSRAPVDASVWQTNRLDFAAPPVCLPPLEARRPAPEPLNNDAAPLDTAQALPDLTEAERQQLADIQAAERGCDDLLAEIHLARETWIDERLAALGDLPEAEQAEARERLRDAVERGRLFGDFELIHSSGRRVTVGDLLDNPDQWHGERFHDPLEPDYSNGDKRIAWANLKSGGAPYIYSHAHGGTRYRLLRPVQQLKLQQGELPQVLPKIMQRLAVDGEIFERGGRLMRLADDELLTVEKPWLQTYLEGAFRFLVFDSRAAGGGEWSVRDCPDKVAARVMAARGAWDLPKVTGLVSFPVMRPDGSVITQPGFDEATGLLYLSDSNSRPTPHPLDRAALVETLRRIWEPFALFPFDSDTSRGVFLAALLTTVCRAALPTAPGYLVRAYTAGTGKTLLSECLMLLVGAPVKAMPLPEGNPEEIGKRLFSVLLTGRAGAVLDNLTGVIDSTDLCVFLTSAEPEGRILGQSETRSAINRVLWVLNGNNVTAGGDTFRRILPIGLDADCESPERRKFAFNPRDLIRDRLDAYRADLLSVLLSYQWEGAPVVAAGGLGSFDEWESLVRQCVCWLIREGVTPAPMADPVEVLQLSKAEDPYHQQHIEVLQAWWELYGDREVKVREIAKLVGSADFSQTKAEAALIEAVSEISPPRGGFNSRYFAGWLRRHKGRVVAGLRVDPGDQKRKEPGWRVTMRF</sequence>
<protein>
    <recommendedName>
        <fullName evidence="3">DNA primase</fullName>
    </recommendedName>
</protein>